<dbReference type="AlphaFoldDB" id="A0AAE2VAK0"/>
<feature type="transmembrane region" description="Helical" evidence="6">
    <location>
        <begin position="148"/>
        <end position="171"/>
    </location>
</feature>
<sequence length="206" mass="22234">MGEWLVFVALMAVGQFSPGPDMLLLTRTALAQGRSAGCWTALGIATGLGVHALIAVAGVASLMAQGGWLEKGMKWAAATYLLWLAYQLIRSGLRARKVQVGEAAESSDQGRLHAWKRGLLCNLLNPKVAVFLAGVSAPFLIGHDGFRWPLLLWTTIVFEGALLWCLWVCLLQQPRLKRGYLRLAHWFDLAFGIGLLAVAVALLAGG</sequence>
<comment type="subcellular location">
    <subcellularLocation>
        <location evidence="1">Cell membrane</location>
        <topology evidence="1">Multi-pass membrane protein</topology>
    </subcellularLocation>
</comment>
<comment type="caution">
    <text evidence="7">The sequence shown here is derived from an EMBL/GenBank/DDBJ whole genome shotgun (WGS) entry which is preliminary data.</text>
</comment>
<feature type="transmembrane region" description="Helical" evidence="6">
    <location>
        <begin position="41"/>
        <end position="64"/>
    </location>
</feature>
<keyword evidence="8" id="KW-1185">Reference proteome</keyword>
<reference evidence="7" key="1">
    <citation type="submission" date="2021-01" db="EMBL/GenBank/DDBJ databases">
        <title>Modified the classification status of verrucomicrobia.</title>
        <authorList>
            <person name="Feng X."/>
        </authorList>
    </citation>
    <scope>NUCLEOTIDE SEQUENCE</scope>
    <source>
        <strain evidence="7">5K15</strain>
    </source>
</reference>
<evidence type="ECO:0000256" key="6">
    <source>
        <dbReference type="SAM" id="Phobius"/>
    </source>
</evidence>
<feature type="transmembrane region" description="Helical" evidence="6">
    <location>
        <begin position="119"/>
        <end position="142"/>
    </location>
</feature>
<evidence type="ECO:0000313" key="7">
    <source>
        <dbReference type="EMBL" id="MBK1853440.1"/>
    </source>
</evidence>
<dbReference type="RefSeq" id="WP_309488038.1">
    <property type="nucleotide sequence ID" value="NZ_JAENIG010000001.1"/>
</dbReference>
<evidence type="ECO:0000256" key="5">
    <source>
        <dbReference type="ARBA" id="ARBA00023136"/>
    </source>
</evidence>
<protein>
    <submittedName>
        <fullName evidence="7">LysE family transporter</fullName>
    </submittedName>
</protein>
<proteinExistence type="predicted"/>
<keyword evidence="3 6" id="KW-0812">Transmembrane</keyword>
<dbReference type="GO" id="GO:0015171">
    <property type="term" value="F:amino acid transmembrane transporter activity"/>
    <property type="evidence" value="ECO:0007669"/>
    <property type="project" value="TreeGrafter"/>
</dbReference>
<dbReference type="PANTHER" id="PTHR30086:SF20">
    <property type="entry name" value="ARGININE EXPORTER PROTEIN ARGO-RELATED"/>
    <property type="match status" value="1"/>
</dbReference>
<evidence type="ECO:0000256" key="1">
    <source>
        <dbReference type="ARBA" id="ARBA00004651"/>
    </source>
</evidence>
<name>A0AAE2VAK0_9BACT</name>
<keyword evidence="5 6" id="KW-0472">Membrane</keyword>
<dbReference type="InterPro" id="IPR001123">
    <property type="entry name" value="LeuE-type"/>
</dbReference>
<evidence type="ECO:0000256" key="4">
    <source>
        <dbReference type="ARBA" id="ARBA00022989"/>
    </source>
</evidence>
<dbReference type="Pfam" id="PF01810">
    <property type="entry name" value="LysE"/>
    <property type="match status" value="1"/>
</dbReference>
<evidence type="ECO:0000313" key="8">
    <source>
        <dbReference type="Proteomes" id="UP000634206"/>
    </source>
</evidence>
<dbReference type="PANTHER" id="PTHR30086">
    <property type="entry name" value="ARGININE EXPORTER PROTEIN ARGO"/>
    <property type="match status" value="1"/>
</dbReference>
<organism evidence="7 8">
    <name type="scientific">Oceaniferula flava</name>
    <dbReference type="NCBI Taxonomy" id="2800421"/>
    <lineage>
        <taxon>Bacteria</taxon>
        <taxon>Pseudomonadati</taxon>
        <taxon>Verrucomicrobiota</taxon>
        <taxon>Verrucomicrobiia</taxon>
        <taxon>Verrucomicrobiales</taxon>
        <taxon>Verrucomicrobiaceae</taxon>
        <taxon>Oceaniferula</taxon>
    </lineage>
</organism>
<dbReference type="Proteomes" id="UP000634206">
    <property type="component" value="Unassembled WGS sequence"/>
</dbReference>
<dbReference type="GO" id="GO:0005886">
    <property type="term" value="C:plasma membrane"/>
    <property type="evidence" value="ECO:0007669"/>
    <property type="project" value="UniProtKB-SubCell"/>
</dbReference>
<evidence type="ECO:0000256" key="3">
    <source>
        <dbReference type="ARBA" id="ARBA00022692"/>
    </source>
</evidence>
<evidence type="ECO:0000256" key="2">
    <source>
        <dbReference type="ARBA" id="ARBA00022475"/>
    </source>
</evidence>
<gene>
    <name evidence="7" type="ORF">JIN83_00560</name>
</gene>
<feature type="transmembrane region" description="Helical" evidence="6">
    <location>
        <begin position="183"/>
        <end position="204"/>
    </location>
</feature>
<keyword evidence="4 6" id="KW-1133">Transmembrane helix</keyword>
<accession>A0AAE2VAK0</accession>
<dbReference type="EMBL" id="JAENIG010000001">
    <property type="protein sequence ID" value="MBK1853440.1"/>
    <property type="molecule type" value="Genomic_DNA"/>
</dbReference>
<keyword evidence="2" id="KW-1003">Cell membrane</keyword>